<protein>
    <recommendedName>
        <fullName evidence="2">Homoserine O-acetyltransferase</fullName>
        <shortName evidence="2">HAT</shortName>
        <ecNumber evidence="2">2.3.1.31</ecNumber>
    </recommendedName>
    <alternativeName>
        <fullName evidence="2">Homoserine transacetylase</fullName>
        <shortName evidence="2">HTA</shortName>
    </alternativeName>
</protein>
<dbReference type="GO" id="GO:0009092">
    <property type="term" value="P:homoserine metabolic process"/>
    <property type="evidence" value="ECO:0007669"/>
    <property type="project" value="TreeGrafter"/>
</dbReference>
<dbReference type="HAMAP" id="MF_00296">
    <property type="entry name" value="MetX_acyltransf"/>
    <property type="match status" value="1"/>
</dbReference>
<dbReference type="InterPro" id="IPR029058">
    <property type="entry name" value="AB_hydrolase_fold"/>
</dbReference>
<feature type="binding site" evidence="2">
    <location>
        <position position="332"/>
    </location>
    <ligand>
        <name>substrate</name>
    </ligand>
</feature>
<comment type="function">
    <text evidence="2">Transfers an acetyl group from acetyl-CoA to L-homoserine, forming acetyl-L-homoserine.</text>
</comment>
<keyword evidence="6" id="KW-1185">Reference proteome</keyword>
<comment type="subcellular location">
    <subcellularLocation>
        <location evidence="2">Cytoplasm</location>
    </subcellularLocation>
</comment>
<dbReference type="Proteomes" id="UP000290218">
    <property type="component" value="Unassembled WGS sequence"/>
</dbReference>
<dbReference type="EMBL" id="SDHX01000001">
    <property type="protein sequence ID" value="RXK55470.1"/>
    <property type="molecule type" value="Genomic_DNA"/>
</dbReference>
<dbReference type="GO" id="GO:0016787">
    <property type="term" value="F:hydrolase activity"/>
    <property type="evidence" value="ECO:0007669"/>
    <property type="project" value="UniProtKB-KW"/>
</dbReference>
<feature type="active site" evidence="2 3">
    <location>
        <position position="298"/>
    </location>
</feature>
<dbReference type="InterPro" id="IPR008220">
    <property type="entry name" value="HAT_MetX-like"/>
</dbReference>
<keyword evidence="2" id="KW-0012">Acyltransferase</keyword>
<comment type="subunit">
    <text evidence="2">Homodimer.</text>
</comment>
<dbReference type="Gene3D" id="3.40.50.1820">
    <property type="entry name" value="alpha/beta hydrolase"/>
    <property type="match status" value="1"/>
</dbReference>
<dbReference type="Pfam" id="PF00561">
    <property type="entry name" value="Abhydrolase_1"/>
    <property type="match status" value="1"/>
</dbReference>
<feature type="active site" description="Nucleophile" evidence="2 3">
    <location>
        <position position="145"/>
    </location>
</feature>
<dbReference type="AlphaFoldDB" id="A0A4Q1C9B2"/>
<dbReference type="UniPathway" id="UPA00051">
    <property type="reaction ID" value="UER00074"/>
</dbReference>
<keyword evidence="2" id="KW-0486">Methionine biosynthesis</keyword>
<comment type="caution">
    <text evidence="2">Lacks conserved residue(s) required for the propagation of feature annotation.</text>
</comment>
<evidence type="ECO:0000313" key="5">
    <source>
        <dbReference type="EMBL" id="RXK55470.1"/>
    </source>
</evidence>
<dbReference type="GO" id="GO:0005737">
    <property type="term" value="C:cytoplasm"/>
    <property type="evidence" value="ECO:0007669"/>
    <property type="project" value="UniProtKB-SubCell"/>
</dbReference>
<feature type="domain" description="AB hydrolase-1" evidence="4">
    <location>
        <begin position="51"/>
        <end position="315"/>
    </location>
</feature>
<comment type="catalytic activity">
    <reaction evidence="2">
        <text>L-homoserine + acetyl-CoA = O-acetyl-L-homoserine + CoA</text>
        <dbReference type="Rhea" id="RHEA:13701"/>
        <dbReference type="ChEBI" id="CHEBI:57287"/>
        <dbReference type="ChEBI" id="CHEBI:57288"/>
        <dbReference type="ChEBI" id="CHEBI:57476"/>
        <dbReference type="ChEBI" id="CHEBI:57716"/>
        <dbReference type="EC" id="2.3.1.31"/>
    </reaction>
</comment>
<dbReference type="PIRSF" id="PIRSF000443">
    <property type="entry name" value="Homoser_Ac_trans"/>
    <property type="match status" value="1"/>
</dbReference>
<sequence length="356" mass="38373">MPTVAASPRIFELALPDLALERGGMVRSHRARGWWWSREGDTPESLQPGVPTVLLIHALTGSAQAGGQGGWWEPVIGPGRALDPDQFRIICFNNLGSCYGSSGPGSDGFPTVRNLELTSIDIARAQLLALDKLGITKVHLTTGGSLGGMVTLTLAALAPARFERILPLATSVAASAWVVGWNHVARQILRLDPGYPDNIGRGLEIARQLAILTYRAEPGLDVRQPRPAFANSASGGYPIQSYLEHQGAKLRNRFAAQAYELQLATMDHHDLLQPLPGDNRPAISRVHATTLVVDIDTDQLFTPAQAEVLAGHLRKAGARVERATMSSLHGHDAFLMEWETLAPILTRALQLEAPAS</sequence>
<dbReference type="RefSeq" id="WP_129046835.1">
    <property type="nucleotide sequence ID" value="NZ_SDHX01000001.1"/>
</dbReference>
<dbReference type="SUPFAM" id="SSF53474">
    <property type="entry name" value="alpha/beta-Hydrolases"/>
    <property type="match status" value="1"/>
</dbReference>
<evidence type="ECO:0000256" key="1">
    <source>
        <dbReference type="ARBA" id="ARBA00022679"/>
    </source>
</evidence>
<dbReference type="EC" id="2.3.1.31" evidence="2"/>
<dbReference type="GO" id="GO:0004414">
    <property type="term" value="F:homoserine O-acetyltransferase activity"/>
    <property type="evidence" value="ECO:0007669"/>
    <property type="project" value="UniProtKB-UniRule"/>
</dbReference>
<dbReference type="OrthoDB" id="9800754at2"/>
<keyword evidence="5" id="KW-0378">Hydrolase</keyword>
<dbReference type="InterPro" id="IPR000073">
    <property type="entry name" value="AB_hydrolase_1"/>
</dbReference>
<evidence type="ECO:0000313" key="6">
    <source>
        <dbReference type="Proteomes" id="UP000290218"/>
    </source>
</evidence>
<keyword evidence="1 2" id="KW-0808">Transferase</keyword>
<dbReference type="PANTHER" id="PTHR32268">
    <property type="entry name" value="HOMOSERINE O-ACETYLTRANSFERASE"/>
    <property type="match status" value="1"/>
</dbReference>
<dbReference type="PANTHER" id="PTHR32268:SF11">
    <property type="entry name" value="HOMOSERINE O-ACETYLTRANSFERASE"/>
    <property type="match status" value="1"/>
</dbReference>
<keyword evidence="2" id="KW-0028">Amino-acid biosynthesis</keyword>
<proteinExistence type="inferred from homology"/>
<evidence type="ECO:0000256" key="3">
    <source>
        <dbReference type="PIRSR" id="PIRSR000443-1"/>
    </source>
</evidence>
<name>A0A4Q1C9B2_9BACT</name>
<feature type="binding site" evidence="2">
    <location>
        <position position="207"/>
    </location>
    <ligand>
        <name>substrate</name>
    </ligand>
</feature>
<organism evidence="5 6">
    <name type="scientific">Oleiharenicola lentus</name>
    <dbReference type="NCBI Taxonomy" id="2508720"/>
    <lineage>
        <taxon>Bacteria</taxon>
        <taxon>Pseudomonadati</taxon>
        <taxon>Verrucomicrobiota</taxon>
        <taxon>Opitutia</taxon>
        <taxon>Opitutales</taxon>
        <taxon>Opitutaceae</taxon>
        <taxon>Oleiharenicola</taxon>
    </lineage>
</organism>
<comment type="similarity">
    <text evidence="2">Belongs to the AB hydrolase superfamily. MetX family.</text>
</comment>
<dbReference type="GO" id="GO:0009086">
    <property type="term" value="P:methionine biosynthetic process"/>
    <property type="evidence" value="ECO:0007669"/>
    <property type="project" value="UniProtKB-UniRule"/>
</dbReference>
<accession>A0A4Q1C9B2</accession>
<keyword evidence="2" id="KW-0963">Cytoplasm</keyword>
<evidence type="ECO:0000259" key="4">
    <source>
        <dbReference type="Pfam" id="PF00561"/>
    </source>
</evidence>
<reference evidence="5 6" key="1">
    <citation type="submission" date="2019-01" db="EMBL/GenBank/DDBJ databases">
        <title>Lacunisphaera sp. strain TWA-58.</title>
        <authorList>
            <person name="Chen W.-M."/>
        </authorList>
    </citation>
    <scope>NUCLEOTIDE SEQUENCE [LARGE SCALE GENOMIC DNA]</scope>
    <source>
        <strain evidence="5 6">TWA-58</strain>
    </source>
</reference>
<feature type="active site" evidence="2 3">
    <location>
        <position position="331"/>
    </location>
</feature>
<comment type="pathway">
    <text evidence="2">Amino-acid biosynthesis; L-methionine biosynthesis via de novo pathway; O-acetyl-L-homoserine from L-homoserine: step 1/1.</text>
</comment>
<comment type="caution">
    <text evidence="5">The sequence shown here is derived from an EMBL/GenBank/DDBJ whole genome shotgun (WGS) entry which is preliminary data.</text>
</comment>
<evidence type="ECO:0000256" key="2">
    <source>
        <dbReference type="HAMAP-Rule" id="MF_00296"/>
    </source>
</evidence>
<gene>
    <name evidence="2" type="primary">metXA</name>
    <name evidence="5" type="ORF">ESB00_06110</name>
</gene>